<dbReference type="KEGG" id="tav:G4V39_02480"/>
<dbReference type="InterPro" id="IPR051611">
    <property type="entry name" value="ECF_transporter_component"/>
</dbReference>
<keyword evidence="5" id="KW-0472">Membrane</keyword>
<evidence type="ECO:0000256" key="5">
    <source>
        <dbReference type="ARBA" id="ARBA00023136"/>
    </source>
</evidence>
<dbReference type="InterPro" id="IPR012809">
    <property type="entry name" value="ECF_CbiQ"/>
</dbReference>
<dbReference type="InterPro" id="IPR003339">
    <property type="entry name" value="ABC/ECF_trnsptr_transmembrane"/>
</dbReference>
<evidence type="ECO:0000313" key="7">
    <source>
        <dbReference type="Proteomes" id="UP000502179"/>
    </source>
</evidence>
<keyword evidence="2" id="KW-1003">Cell membrane</keyword>
<dbReference type="RefSeq" id="WP_166031434.1">
    <property type="nucleotide sequence ID" value="NZ_CP048877.1"/>
</dbReference>
<dbReference type="Pfam" id="PF02361">
    <property type="entry name" value="CbiQ"/>
    <property type="match status" value="1"/>
</dbReference>
<dbReference type="EMBL" id="CP048877">
    <property type="protein sequence ID" value="QIJ71212.1"/>
    <property type="molecule type" value="Genomic_DNA"/>
</dbReference>
<reference evidence="6 7" key="1">
    <citation type="submission" date="2020-02" db="EMBL/GenBank/DDBJ databases">
        <title>Genome analysis of Thermosulfuriphilus ammonigenes ST65T, an anaerobic thermophilic chemolithoautotrophic bacterium isolated from a deep-sea hydrothermal vent.</title>
        <authorList>
            <person name="Slobodkina G."/>
            <person name="Allioux M."/>
            <person name="Merkel A."/>
            <person name="Alain K."/>
            <person name="Jebbar M."/>
            <person name="Slobodkin A."/>
        </authorList>
    </citation>
    <scope>NUCLEOTIDE SEQUENCE [LARGE SCALE GENOMIC DNA]</scope>
    <source>
        <strain evidence="6 7">ST65</strain>
    </source>
</reference>
<comment type="subcellular location">
    <subcellularLocation>
        <location evidence="1">Cell membrane</location>
        <topology evidence="1">Multi-pass membrane protein</topology>
    </subcellularLocation>
</comment>
<keyword evidence="4" id="KW-1133">Transmembrane helix</keyword>
<dbReference type="GO" id="GO:0043190">
    <property type="term" value="C:ATP-binding cassette (ABC) transporter complex"/>
    <property type="evidence" value="ECO:0007669"/>
    <property type="project" value="InterPro"/>
</dbReference>
<gene>
    <name evidence="6" type="primary">cbiQ</name>
    <name evidence="6" type="ORF">G4V39_02480</name>
</gene>
<dbReference type="GO" id="GO:0006824">
    <property type="term" value="P:cobalt ion transport"/>
    <property type="evidence" value="ECO:0007669"/>
    <property type="project" value="InterPro"/>
</dbReference>
<evidence type="ECO:0000256" key="1">
    <source>
        <dbReference type="ARBA" id="ARBA00004651"/>
    </source>
</evidence>
<proteinExistence type="predicted"/>
<dbReference type="CDD" id="cd16914">
    <property type="entry name" value="EcfT"/>
    <property type="match status" value="1"/>
</dbReference>
<keyword evidence="3" id="KW-0812">Transmembrane</keyword>
<dbReference type="AlphaFoldDB" id="A0A6G7PU80"/>
<evidence type="ECO:0000256" key="2">
    <source>
        <dbReference type="ARBA" id="ARBA00022475"/>
    </source>
</evidence>
<protein>
    <submittedName>
        <fullName evidence="6">Cobalt ECF transporter T component CbiQ</fullName>
    </submittedName>
</protein>
<evidence type="ECO:0000256" key="3">
    <source>
        <dbReference type="ARBA" id="ARBA00022692"/>
    </source>
</evidence>
<keyword evidence="7" id="KW-1185">Reference proteome</keyword>
<organism evidence="6 7">
    <name type="scientific">Thermosulfuriphilus ammonigenes</name>
    <dbReference type="NCBI Taxonomy" id="1936021"/>
    <lineage>
        <taxon>Bacteria</taxon>
        <taxon>Pseudomonadati</taxon>
        <taxon>Thermodesulfobacteriota</taxon>
        <taxon>Thermodesulfobacteria</taxon>
        <taxon>Thermodesulfobacteriales</taxon>
        <taxon>Thermodesulfobacteriaceae</taxon>
        <taxon>Thermosulfuriphilus</taxon>
    </lineage>
</organism>
<sequence length="251" mass="28408">MISEDFSRGQSFLHRIDPRVKIIVALTGATVVATSPQAEILLPAGAFALIMLVKAGLPFRQVLRRLALVNTFVFFLALSLLFSTKGEPLFTLGPLEASRKGLALAGVILVKVNIVLIIMIAFLSTSSVFALVHALHHLRLPSGLVQLLFFTFRYLHVLERELQKMQEATKLRCFRPRTNLLTYRTYAYLIASLIIRSYERSERVYQAMVCRGFRGTFPVYRHFQLKGQDVGFLAGAILFWGGLFIWTFILR</sequence>
<dbReference type="PANTHER" id="PTHR34857">
    <property type="entry name" value="SLL0384 PROTEIN"/>
    <property type="match status" value="1"/>
</dbReference>
<evidence type="ECO:0000256" key="4">
    <source>
        <dbReference type="ARBA" id="ARBA00022989"/>
    </source>
</evidence>
<evidence type="ECO:0000313" key="6">
    <source>
        <dbReference type="EMBL" id="QIJ71212.1"/>
    </source>
</evidence>
<accession>A0A6G7PU80</accession>
<dbReference type="PANTHER" id="PTHR34857:SF2">
    <property type="entry name" value="SLL0384 PROTEIN"/>
    <property type="match status" value="1"/>
</dbReference>
<dbReference type="Proteomes" id="UP000502179">
    <property type="component" value="Chromosome"/>
</dbReference>
<dbReference type="NCBIfam" id="TIGR02454">
    <property type="entry name" value="ECF_T_CbiQ"/>
    <property type="match status" value="1"/>
</dbReference>
<name>A0A6G7PU80_9BACT</name>